<dbReference type="HOGENOM" id="CLU_650700_0_0_1"/>
<evidence type="ECO:0000313" key="5">
    <source>
        <dbReference type="Proteomes" id="UP000008370"/>
    </source>
</evidence>
<keyword evidence="1" id="KW-0479">Metal-binding</keyword>
<feature type="region of interest" description="Disordered" evidence="2">
    <location>
        <begin position="292"/>
        <end position="402"/>
    </location>
</feature>
<protein>
    <recommendedName>
        <fullName evidence="3">RING-type domain-containing protein</fullName>
    </recommendedName>
</protein>
<dbReference type="GeneID" id="18908231"/>
<proteinExistence type="predicted"/>
<evidence type="ECO:0000313" key="4">
    <source>
        <dbReference type="EMBL" id="EKM48209.1"/>
    </source>
</evidence>
<feature type="compositionally biased region" description="Low complexity" evidence="2">
    <location>
        <begin position="315"/>
        <end position="335"/>
    </location>
</feature>
<feature type="compositionally biased region" description="Low complexity" evidence="2">
    <location>
        <begin position="354"/>
        <end position="365"/>
    </location>
</feature>
<dbReference type="Gene3D" id="3.30.40.10">
    <property type="entry name" value="Zinc/RING finger domain, C3HC4 (zinc finger)"/>
    <property type="match status" value="1"/>
</dbReference>
<dbReference type="STRING" id="650164.K5VNN0"/>
<sequence length="422" mass="46877">MSGTTCIICLEDAQSPVVVPCGHIHCEACLIKCVELCNNAVECPCPTCRAPFTIATLDLRFVPQKYHAFIQPAVRRVYPSPSDVVQTLEKRNDKLQTDNTRFRERIDVLKRKNDHLQRDKQRLMDTCEASQAAVANYREKERQLRDDLETVSEENGVLELEVADWEKKYRDVKEKYSKLKKLLAEDKQRPSSSHAKKRSSTQAALEYSPGEGPSDLGDKNDRRLIIPMLKRPRLAGGRRSAPIDVDAAHRIDNRGASASGTAVAYVGRRPLPLRLGSPSVFDIIKVSSLDVSQELDDEERDGPSKARHYYPHENSQQSSSQASSSGQAPPHAQPSHATQAGPSRFAEYPPAPVPRRSAAPPAEARGTPPRWDVFESDDGSQGNLDFSLGSSPAFPPLEGEGEVQGRAYIFRGRRVRRVFADA</sequence>
<feature type="compositionally biased region" description="Polar residues" evidence="2">
    <location>
        <begin position="379"/>
        <end position="390"/>
    </location>
</feature>
<gene>
    <name evidence="4" type="ORF">PHACADRAFT_132542</name>
</gene>
<keyword evidence="5" id="KW-1185">Reference proteome</keyword>
<organism evidence="4 5">
    <name type="scientific">Phanerochaete carnosa (strain HHB-10118-sp)</name>
    <name type="common">White-rot fungus</name>
    <name type="synonym">Peniophora carnosa</name>
    <dbReference type="NCBI Taxonomy" id="650164"/>
    <lineage>
        <taxon>Eukaryota</taxon>
        <taxon>Fungi</taxon>
        <taxon>Dikarya</taxon>
        <taxon>Basidiomycota</taxon>
        <taxon>Agaricomycotina</taxon>
        <taxon>Agaricomycetes</taxon>
        <taxon>Polyporales</taxon>
        <taxon>Phanerochaetaceae</taxon>
        <taxon>Phanerochaete</taxon>
    </lineage>
</organism>
<feature type="domain" description="RING-type" evidence="3">
    <location>
        <begin position="6"/>
        <end position="49"/>
    </location>
</feature>
<dbReference type="Proteomes" id="UP000008370">
    <property type="component" value="Unassembled WGS sequence"/>
</dbReference>
<name>K5VNN0_PHACS</name>
<dbReference type="InterPro" id="IPR001841">
    <property type="entry name" value="Znf_RING"/>
</dbReference>
<dbReference type="InParanoid" id="K5VNN0"/>
<evidence type="ECO:0000256" key="1">
    <source>
        <dbReference type="PROSITE-ProRule" id="PRU00175"/>
    </source>
</evidence>
<dbReference type="AlphaFoldDB" id="K5VNN0"/>
<evidence type="ECO:0000259" key="3">
    <source>
        <dbReference type="PROSITE" id="PS50089"/>
    </source>
</evidence>
<keyword evidence="1" id="KW-0863">Zinc-finger</keyword>
<dbReference type="PROSITE" id="PS50089">
    <property type="entry name" value="ZF_RING_2"/>
    <property type="match status" value="1"/>
</dbReference>
<dbReference type="InterPro" id="IPR013083">
    <property type="entry name" value="Znf_RING/FYVE/PHD"/>
</dbReference>
<reference evidence="4 5" key="1">
    <citation type="journal article" date="2012" name="BMC Genomics">
        <title>Comparative genomics of the white-rot fungi, Phanerochaete carnosa and P. chrysosporium, to elucidate the genetic basis of the distinct wood types they colonize.</title>
        <authorList>
            <person name="Suzuki H."/>
            <person name="MacDonald J."/>
            <person name="Syed K."/>
            <person name="Salamov A."/>
            <person name="Hori C."/>
            <person name="Aerts A."/>
            <person name="Henrissat B."/>
            <person name="Wiebenga A."/>
            <person name="vanKuyk P.A."/>
            <person name="Barry K."/>
            <person name="Lindquist E."/>
            <person name="LaButti K."/>
            <person name="Lapidus A."/>
            <person name="Lucas S."/>
            <person name="Coutinho P."/>
            <person name="Gong Y."/>
            <person name="Samejima M."/>
            <person name="Mahadevan R."/>
            <person name="Abou-Zaid M."/>
            <person name="de Vries R.P."/>
            <person name="Igarashi K."/>
            <person name="Yadav J.S."/>
            <person name="Grigoriev I.V."/>
            <person name="Master E.R."/>
        </authorList>
    </citation>
    <scope>NUCLEOTIDE SEQUENCE [LARGE SCALE GENOMIC DNA]</scope>
    <source>
        <strain evidence="4 5">HHB-10118-sp</strain>
    </source>
</reference>
<dbReference type="RefSeq" id="XP_007403239.1">
    <property type="nucleotide sequence ID" value="XM_007403177.1"/>
</dbReference>
<accession>K5VNN0</accession>
<dbReference type="GO" id="GO:0008270">
    <property type="term" value="F:zinc ion binding"/>
    <property type="evidence" value="ECO:0007669"/>
    <property type="project" value="UniProtKB-KW"/>
</dbReference>
<dbReference type="OrthoDB" id="6270329at2759"/>
<keyword evidence="1" id="KW-0862">Zinc</keyword>
<evidence type="ECO:0000256" key="2">
    <source>
        <dbReference type="SAM" id="MobiDB-lite"/>
    </source>
</evidence>
<dbReference type="EMBL" id="JH931303">
    <property type="protein sequence ID" value="EKM48209.1"/>
    <property type="molecule type" value="Genomic_DNA"/>
</dbReference>
<dbReference type="KEGG" id="pco:PHACADRAFT_132542"/>
<feature type="region of interest" description="Disordered" evidence="2">
    <location>
        <begin position="184"/>
        <end position="223"/>
    </location>
</feature>
<dbReference type="SUPFAM" id="SSF57850">
    <property type="entry name" value="RING/U-box"/>
    <property type="match status" value="1"/>
</dbReference>